<gene>
    <name evidence="1" type="ORF">DU506_12665</name>
</gene>
<dbReference type="Proteomes" id="UP000253204">
    <property type="component" value="Unassembled WGS sequence"/>
</dbReference>
<dbReference type="InterPro" id="IPR038763">
    <property type="entry name" value="DHH_sf"/>
</dbReference>
<comment type="caution">
    <text evidence="1">The sequence shown here is derived from an EMBL/GenBank/DDBJ whole genome shotgun (WGS) entry which is preliminary data.</text>
</comment>
<dbReference type="EMBL" id="QPIJ01000030">
    <property type="protein sequence ID" value="RCV89617.1"/>
    <property type="molecule type" value="Genomic_DNA"/>
</dbReference>
<protein>
    <submittedName>
        <fullName evidence="1">Exopolyphosphatase</fullName>
    </submittedName>
</protein>
<dbReference type="SUPFAM" id="SSF64182">
    <property type="entry name" value="DHH phosphoesterases"/>
    <property type="match status" value="1"/>
</dbReference>
<sequence length="321" mass="36452">MSASDFSQHAHQGSPQFRLVTRSDFDGLVCGVLLKHLNLIDEITFVHPKDMQDGKVEITDRDITTNLPYVAGCHLAFDHHLSETVRNTERAANHVIDADTPSAARVVWQYYGGHEAFPARWDAMMEAVDKGDSAQFNRQEILDPQGWVLLNFIMDARTGLGRFREFRISNYQLMMQLIDYCRDHNIDQILNLPDVRERVELYRDHEDKAKEQIERCASVHDNLVVLDLREQDPIYATNRFVIYALYPQCNISIHQMWGLKKQNTVLAIGKSILDRSSNTNVGELCLDYGGGGHLNAGTCQIDNDQADATLHDIISRINADG</sequence>
<evidence type="ECO:0000313" key="2">
    <source>
        <dbReference type="Proteomes" id="UP000253204"/>
    </source>
</evidence>
<dbReference type="InterPro" id="IPR016877">
    <property type="entry name" value="UCP028235"/>
</dbReference>
<name>A0A368TZH6_9GAMM</name>
<organism evidence="1 2">
    <name type="scientific">Vreelandella rituensis</name>
    <dbReference type="NCBI Taxonomy" id="2282306"/>
    <lineage>
        <taxon>Bacteria</taxon>
        <taxon>Pseudomonadati</taxon>
        <taxon>Pseudomonadota</taxon>
        <taxon>Gammaproteobacteria</taxon>
        <taxon>Oceanospirillales</taxon>
        <taxon>Halomonadaceae</taxon>
        <taxon>Vreelandella</taxon>
    </lineage>
</organism>
<keyword evidence="2" id="KW-1185">Reference proteome</keyword>
<dbReference type="RefSeq" id="WP_114487278.1">
    <property type="nucleotide sequence ID" value="NZ_CBCSHM010000041.1"/>
</dbReference>
<reference evidence="1 2" key="1">
    <citation type="submission" date="2018-07" db="EMBL/GenBank/DDBJ databases">
        <title>Halomonas rutogse sp. nov., isolated from Lake TangqianCo on Tibetan Plateau.</title>
        <authorList>
            <person name="Lu H."/>
            <person name="Xing P."/>
            <person name="Wu Q."/>
        </authorList>
    </citation>
    <scope>NUCLEOTIDE SEQUENCE [LARGE SCALE GENOMIC DNA]</scope>
    <source>
        <strain evidence="1 2">TQ8S</strain>
    </source>
</reference>
<proteinExistence type="predicted"/>
<accession>A0A368TZH6</accession>
<dbReference type="AlphaFoldDB" id="A0A368TZH6"/>
<dbReference type="PIRSF" id="PIRSF028235">
    <property type="entry name" value="UCP028235"/>
    <property type="match status" value="1"/>
</dbReference>
<evidence type="ECO:0000313" key="1">
    <source>
        <dbReference type="EMBL" id="RCV89617.1"/>
    </source>
</evidence>
<dbReference type="Gene3D" id="3.10.310.30">
    <property type="match status" value="1"/>
</dbReference>
<dbReference type="OrthoDB" id="105221at2"/>